<name>A0A0W0VRK7_9GAMM</name>
<dbReference type="CDD" id="cd04301">
    <property type="entry name" value="NAT_SF"/>
    <property type="match status" value="1"/>
</dbReference>
<dbReference type="Proteomes" id="UP000054869">
    <property type="component" value="Unassembled WGS sequence"/>
</dbReference>
<comment type="caution">
    <text evidence="2">The sequence shown here is derived from an EMBL/GenBank/DDBJ whole genome shotgun (WGS) entry which is preliminary data.</text>
</comment>
<organism evidence="2 3">
    <name type="scientific">Legionella lansingensis</name>
    <dbReference type="NCBI Taxonomy" id="45067"/>
    <lineage>
        <taxon>Bacteria</taxon>
        <taxon>Pseudomonadati</taxon>
        <taxon>Pseudomonadota</taxon>
        <taxon>Gammaproteobacteria</taxon>
        <taxon>Legionellales</taxon>
        <taxon>Legionellaceae</taxon>
        <taxon>Legionella</taxon>
    </lineage>
</organism>
<dbReference type="RefSeq" id="WP_028372831.1">
    <property type="nucleotide sequence ID" value="NZ_CAAAJD010000017.1"/>
</dbReference>
<keyword evidence="2" id="KW-0808">Transferase</keyword>
<dbReference type="InterPro" id="IPR016181">
    <property type="entry name" value="Acyl_CoA_acyltransferase"/>
</dbReference>
<dbReference type="PATRIC" id="fig|45067.4.peg.1169"/>
<dbReference type="InterPro" id="IPR052523">
    <property type="entry name" value="Trichothecene_AcTrans"/>
</dbReference>
<dbReference type="PANTHER" id="PTHR42791">
    <property type="entry name" value="GNAT FAMILY ACETYLTRANSFERASE"/>
    <property type="match status" value="1"/>
</dbReference>
<dbReference type="SUPFAM" id="SSF55729">
    <property type="entry name" value="Acyl-CoA N-acyltransferases (Nat)"/>
    <property type="match status" value="1"/>
</dbReference>
<dbReference type="AlphaFoldDB" id="A0A0W0VRK7"/>
<dbReference type="eggNOG" id="COG0456">
    <property type="taxonomic scope" value="Bacteria"/>
</dbReference>
<evidence type="ECO:0000313" key="2">
    <source>
        <dbReference type="EMBL" id="KTD22766.1"/>
    </source>
</evidence>
<protein>
    <submittedName>
        <fullName evidence="2">Acetyltransferase (GNAT) family protein</fullName>
    </submittedName>
</protein>
<dbReference type="EMBL" id="LNYI01000022">
    <property type="protein sequence ID" value="KTD22766.1"/>
    <property type="molecule type" value="Genomic_DNA"/>
</dbReference>
<gene>
    <name evidence="2" type="ORF">Llan_1117</name>
</gene>
<dbReference type="STRING" id="45067.Llan_1117"/>
<evidence type="ECO:0000259" key="1">
    <source>
        <dbReference type="Pfam" id="PF13508"/>
    </source>
</evidence>
<proteinExistence type="predicted"/>
<sequence length="204" mass="23581">MSTQTQTIVIRDLDKEDIVIATTILTQAFAQDPVMQWICGDRYPQVAPALFEAITRYCMLYGKAFCTSKMESVALRKLPFDTKFSWWKAFRAGYLALPKRMGNEAFKRLMLFDDLTQKERKKQMGNNSYWYCWCLATRPEKQGKGFGTALIQHTFNLAAETGFPCYLETAVRKNQTLYEKNGYVKVSEFNLPDSEVVIISMLRE</sequence>
<dbReference type="PANTHER" id="PTHR42791:SF1">
    <property type="entry name" value="N-ACETYLTRANSFERASE DOMAIN-CONTAINING PROTEIN"/>
    <property type="match status" value="1"/>
</dbReference>
<dbReference type="InterPro" id="IPR000182">
    <property type="entry name" value="GNAT_dom"/>
</dbReference>
<reference evidence="2 3" key="1">
    <citation type="submission" date="2015-11" db="EMBL/GenBank/DDBJ databases">
        <title>Genomic analysis of 38 Legionella species identifies large and diverse effector repertoires.</title>
        <authorList>
            <person name="Burstein D."/>
            <person name="Amaro F."/>
            <person name="Zusman T."/>
            <person name="Lifshitz Z."/>
            <person name="Cohen O."/>
            <person name="Gilbert J.A."/>
            <person name="Pupko T."/>
            <person name="Shuman H.A."/>
            <person name="Segal G."/>
        </authorList>
    </citation>
    <scope>NUCLEOTIDE SEQUENCE [LARGE SCALE GENOMIC DNA]</scope>
    <source>
        <strain evidence="2 3">ATCC 49751</strain>
    </source>
</reference>
<dbReference type="Gene3D" id="3.40.630.30">
    <property type="match status" value="1"/>
</dbReference>
<dbReference type="GO" id="GO:0016747">
    <property type="term" value="F:acyltransferase activity, transferring groups other than amino-acyl groups"/>
    <property type="evidence" value="ECO:0007669"/>
    <property type="project" value="InterPro"/>
</dbReference>
<accession>A0A0W0VRK7</accession>
<keyword evidence="3" id="KW-1185">Reference proteome</keyword>
<dbReference type="OrthoDB" id="7057833at2"/>
<feature type="domain" description="N-acetyltransferase" evidence="1">
    <location>
        <begin position="129"/>
        <end position="184"/>
    </location>
</feature>
<evidence type="ECO:0000313" key="3">
    <source>
        <dbReference type="Proteomes" id="UP000054869"/>
    </source>
</evidence>
<dbReference type="Pfam" id="PF13508">
    <property type="entry name" value="Acetyltransf_7"/>
    <property type="match status" value="1"/>
</dbReference>